<evidence type="ECO:0000313" key="5">
    <source>
        <dbReference type="Proteomes" id="UP001612928"/>
    </source>
</evidence>
<dbReference type="InterPro" id="IPR043504">
    <property type="entry name" value="Peptidase_S1_PA_chymotrypsin"/>
</dbReference>
<dbReference type="Gene3D" id="2.40.10.10">
    <property type="entry name" value="Trypsin-like serine proteases"/>
    <property type="match status" value="2"/>
</dbReference>
<feature type="signal peptide" evidence="3">
    <location>
        <begin position="1"/>
        <end position="23"/>
    </location>
</feature>
<protein>
    <submittedName>
        <fullName evidence="4">Trypsin-like serine peptidase</fullName>
        <ecNumber evidence="4">3.4.21.-</ecNumber>
    </submittedName>
</protein>
<reference evidence="4 5" key="1">
    <citation type="submission" date="2024-10" db="EMBL/GenBank/DDBJ databases">
        <title>The Natural Products Discovery Center: Release of the First 8490 Sequenced Strains for Exploring Actinobacteria Biosynthetic Diversity.</title>
        <authorList>
            <person name="Kalkreuter E."/>
            <person name="Kautsar S.A."/>
            <person name="Yang D."/>
            <person name="Bader C.D."/>
            <person name="Teijaro C.N."/>
            <person name="Fluegel L."/>
            <person name="Davis C.M."/>
            <person name="Simpson J.R."/>
            <person name="Lauterbach L."/>
            <person name="Steele A.D."/>
            <person name="Gui C."/>
            <person name="Meng S."/>
            <person name="Li G."/>
            <person name="Viehrig K."/>
            <person name="Ye F."/>
            <person name="Su P."/>
            <person name="Kiefer A.F."/>
            <person name="Nichols A."/>
            <person name="Cepeda A.J."/>
            <person name="Yan W."/>
            <person name="Fan B."/>
            <person name="Jiang Y."/>
            <person name="Adhikari A."/>
            <person name="Zheng C.-J."/>
            <person name="Schuster L."/>
            <person name="Cowan T.M."/>
            <person name="Smanski M.J."/>
            <person name="Chevrette M.G."/>
            <person name="De Carvalho L.P.S."/>
            <person name="Shen B."/>
        </authorList>
    </citation>
    <scope>NUCLEOTIDE SEQUENCE [LARGE SCALE GENOMIC DNA]</scope>
    <source>
        <strain evidence="4 5">NPDC049503</strain>
    </source>
</reference>
<dbReference type="InterPro" id="IPR018114">
    <property type="entry name" value="TRYPSIN_HIS"/>
</dbReference>
<feature type="chain" id="PRO_5047503681" evidence="3">
    <location>
        <begin position="24"/>
        <end position="400"/>
    </location>
</feature>
<accession>A0ABW8ACK4</accession>
<dbReference type="PROSITE" id="PS00134">
    <property type="entry name" value="TRYPSIN_HIS"/>
    <property type="match status" value="1"/>
</dbReference>
<keyword evidence="5" id="KW-1185">Reference proteome</keyword>
<gene>
    <name evidence="4" type="ORF">ACIBP5_29605</name>
</gene>
<sequence>MTLSSPLLAAVPLVAGLMGPALVGATPPQRPASSAAVHPGHHPPGARDSGPRAARADQAAARRPDVVEHVAARGPADQRRVLGYWTPRRMAAALPLDLAGSVAGRLAGPLTRSSAEAPAGFPAPFARGGLLGGLTGRTDVTAAPGRAGPADRLASPGRGPASARHRLARPHQTTYGARWSAGGAVTRTTGRVFMTMNGADFVCSASTVRSANRDVVVTAGHCVKDGTGRWADNWTFVPGYRDGGGHPYGRYPARRMFVAGPWSRSADDSYDVGMVVLATSSGRHVADVVGAQEIAFNRPRGGHALGFGYPADPPYNGEHLVYCAGRLRDDPHGETRDQGLGCDMTAGSSGGPWLSGFDHGTGRGTLTSLSSFKYSDDHRTMYGPYFGDAVRTLFTTAERA</sequence>
<dbReference type="Proteomes" id="UP001612928">
    <property type="component" value="Unassembled WGS sequence"/>
</dbReference>
<feature type="region of interest" description="Disordered" evidence="2">
    <location>
        <begin position="25"/>
        <end position="64"/>
    </location>
</feature>
<organism evidence="4 5">
    <name type="scientific">Nonomuraea indica</name>
    <dbReference type="NCBI Taxonomy" id="1581193"/>
    <lineage>
        <taxon>Bacteria</taxon>
        <taxon>Bacillati</taxon>
        <taxon>Actinomycetota</taxon>
        <taxon>Actinomycetes</taxon>
        <taxon>Streptosporangiales</taxon>
        <taxon>Streptosporangiaceae</taxon>
        <taxon>Nonomuraea</taxon>
    </lineage>
</organism>
<name>A0ABW8ACK4_9ACTN</name>
<keyword evidence="4" id="KW-0378">Hydrolase</keyword>
<evidence type="ECO:0000256" key="3">
    <source>
        <dbReference type="SAM" id="SignalP"/>
    </source>
</evidence>
<evidence type="ECO:0000256" key="1">
    <source>
        <dbReference type="ARBA" id="ARBA00022729"/>
    </source>
</evidence>
<proteinExistence type="predicted"/>
<comment type="caution">
    <text evidence="4">The sequence shown here is derived from an EMBL/GenBank/DDBJ whole genome shotgun (WGS) entry which is preliminary data.</text>
</comment>
<dbReference type="InterPro" id="IPR050966">
    <property type="entry name" value="Glutamyl_endopeptidase"/>
</dbReference>
<feature type="region of interest" description="Disordered" evidence="2">
    <location>
        <begin position="141"/>
        <end position="168"/>
    </location>
</feature>
<dbReference type="InterPro" id="IPR009003">
    <property type="entry name" value="Peptidase_S1_PA"/>
</dbReference>
<dbReference type="RefSeq" id="WP_397024364.1">
    <property type="nucleotide sequence ID" value="NZ_JBITMB010000007.1"/>
</dbReference>
<dbReference type="EMBL" id="JBITMB010000007">
    <property type="protein sequence ID" value="MFI7444148.1"/>
    <property type="molecule type" value="Genomic_DNA"/>
</dbReference>
<evidence type="ECO:0000313" key="4">
    <source>
        <dbReference type="EMBL" id="MFI7444148.1"/>
    </source>
</evidence>
<dbReference type="EC" id="3.4.21.-" evidence="4"/>
<evidence type="ECO:0000256" key="2">
    <source>
        <dbReference type="SAM" id="MobiDB-lite"/>
    </source>
</evidence>
<dbReference type="SUPFAM" id="SSF50494">
    <property type="entry name" value="Trypsin-like serine proteases"/>
    <property type="match status" value="1"/>
</dbReference>
<dbReference type="GO" id="GO:0016787">
    <property type="term" value="F:hydrolase activity"/>
    <property type="evidence" value="ECO:0007669"/>
    <property type="project" value="UniProtKB-KW"/>
</dbReference>
<dbReference type="PANTHER" id="PTHR15462">
    <property type="entry name" value="SERINE PROTEASE"/>
    <property type="match status" value="1"/>
</dbReference>
<keyword evidence="1 3" id="KW-0732">Signal</keyword>